<evidence type="ECO:0000313" key="1">
    <source>
        <dbReference type="EMBL" id="KAL3386379.1"/>
    </source>
</evidence>
<keyword evidence="2" id="KW-1185">Reference proteome</keyword>
<comment type="caution">
    <text evidence="1">The sequence shown here is derived from an EMBL/GenBank/DDBJ whole genome shotgun (WGS) entry which is preliminary data.</text>
</comment>
<accession>A0ABD2W0Z3</accession>
<evidence type="ECO:0000313" key="2">
    <source>
        <dbReference type="Proteomes" id="UP001627154"/>
    </source>
</evidence>
<dbReference type="EMBL" id="JBJJXI010000147">
    <property type="protein sequence ID" value="KAL3386379.1"/>
    <property type="molecule type" value="Genomic_DNA"/>
</dbReference>
<name>A0ABD2W0Z3_9HYME</name>
<sequence length="111" mass="12581">MCSGCLPRDDCPPTRSEVDKEYKLLELTIAFVNGWYARKYQTVDVILGKSTIFGERKALTPSAVTFIKNHVGYWLTVFFDETIKSTEWTHIVDTKEVKKTSLLSKTTASNA</sequence>
<dbReference type="Proteomes" id="UP001627154">
    <property type="component" value="Unassembled WGS sequence"/>
</dbReference>
<gene>
    <name evidence="1" type="ORF">TKK_018236</name>
</gene>
<dbReference type="AlphaFoldDB" id="A0ABD2W0Z3"/>
<proteinExistence type="predicted"/>
<reference evidence="1 2" key="1">
    <citation type="journal article" date="2024" name="bioRxiv">
        <title>A reference genome for Trichogramma kaykai: A tiny desert-dwelling parasitoid wasp with competing sex-ratio distorters.</title>
        <authorList>
            <person name="Culotta J."/>
            <person name="Lindsey A.R."/>
        </authorList>
    </citation>
    <scope>NUCLEOTIDE SEQUENCE [LARGE SCALE GENOMIC DNA]</scope>
    <source>
        <strain evidence="1 2">KSX58</strain>
    </source>
</reference>
<protein>
    <submittedName>
        <fullName evidence="1">Uncharacterized protein</fullName>
    </submittedName>
</protein>
<organism evidence="1 2">
    <name type="scientific">Trichogramma kaykai</name>
    <dbReference type="NCBI Taxonomy" id="54128"/>
    <lineage>
        <taxon>Eukaryota</taxon>
        <taxon>Metazoa</taxon>
        <taxon>Ecdysozoa</taxon>
        <taxon>Arthropoda</taxon>
        <taxon>Hexapoda</taxon>
        <taxon>Insecta</taxon>
        <taxon>Pterygota</taxon>
        <taxon>Neoptera</taxon>
        <taxon>Endopterygota</taxon>
        <taxon>Hymenoptera</taxon>
        <taxon>Apocrita</taxon>
        <taxon>Proctotrupomorpha</taxon>
        <taxon>Chalcidoidea</taxon>
        <taxon>Trichogrammatidae</taxon>
        <taxon>Trichogramma</taxon>
    </lineage>
</organism>